<accession>A0A1K1UEG9</accession>
<dbReference type="Pfam" id="PF10115">
    <property type="entry name" value="HlyU"/>
    <property type="match status" value="1"/>
</dbReference>
<keyword evidence="2" id="KW-1185">Reference proteome</keyword>
<evidence type="ECO:0000313" key="2">
    <source>
        <dbReference type="Proteomes" id="UP000182350"/>
    </source>
</evidence>
<reference evidence="1 2" key="1">
    <citation type="submission" date="2016-11" db="EMBL/GenBank/DDBJ databases">
        <authorList>
            <person name="Jaros S."/>
            <person name="Januszkiewicz K."/>
            <person name="Wedrychowicz H."/>
        </authorList>
    </citation>
    <scope>NUCLEOTIDE SEQUENCE [LARGE SCALE GENOMIC DNA]</scope>
    <source>
        <strain evidence="1 2">DSM 21637</strain>
    </source>
</reference>
<organism evidence="1 2">
    <name type="scientific">Marinospirillum alkaliphilum DSM 21637</name>
    <dbReference type="NCBI Taxonomy" id="1122209"/>
    <lineage>
        <taxon>Bacteria</taxon>
        <taxon>Pseudomonadati</taxon>
        <taxon>Pseudomonadota</taxon>
        <taxon>Gammaproteobacteria</taxon>
        <taxon>Oceanospirillales</taxon>
        <taxon>Oceanospirillaceae</taxon>
        <taxon>Marinospirillum</taxon>
    </lineage>
</organism>
<proteinExistence type="predicted"/>
<dbReference type="EMBL" id="FPJW01000001">
    <property type="protein sequence ID" value="SFX11194.1"/>
    <property type="molecule type" value="Genomic_DNA"/>
</dbReference>
<dbReference type="OrthoDB" id="9800971at2"/>
<dbReference type="Proteomes" id="UP000182350">
    <property type="component" value="Unassembled WGS sequence"/>
</dbReference>
<dbReference type="STRING" id="1122209.SAMN02745752_00581"/>
<dbReference type="AlphaFoldDB" id="A0A1K1UEG9"/>
<gene>
    <name evidence="1" type="ORF">SAMN02745752_00581</name>
</gene>
<dbReference type="RefSeq" id="WP_072324781.1">
    <property type="nucleotide sequence ID" value="NZ_FPJW01000001.1"/>
</dbReference>
<sequence>MGFLSRLFGGGVAQEVIPELYQGYQIFPEAKAEGGHFRVSGRICLPREGDELLTHRFERSDLLGSAEEANALMLQKAQRMIDEQGQGIFRR</sequence>
<evidence type="ECO:0008006" key="3">
    <source>
        <dbReference type="Google" id="ProtNLM"/>
    </source>
</evidence>
<protein>
    <recommendedName>
        <fullName evidence="3">Transcriptional activator HlyU</fullName>
    </recommendedName>
</protein>
<dbReference type="InterPro" id="IPR018772">
    <property type="entry name" value="Transcription_activator_HlyU"/>
</dbReference>
<name>A0A1K1UEG9_9GAMM</name>
<evidence type="ECO:0000313" key="1">
    <source>
        <dbReference type="EMBL" id="SFX11194.1"/>
    </source>
</evidence>